<keyword evidence="6 7" id="KW-0012">Acyltransferase</keyword>
<evidence type="ECO:0000256" key="2">
    <source>
        <dbReference type="ARBA" id="ARBA00022679"/>
    </source>
</evidence>
<dbReference type="PANTHER" id="PTHR22883">
    <property type="entry name" value="ZINC FINGER DHHC DOMAIN CONTAINING PROTEIN"/>
    <property type="match status" value="1"/>
</dbReference>
<feature type="domain" description="Palmitoyltransferase DHHC" evidence="8">
    <location>
        <begin position="1"/>
        <end position="97"/>
    </location>
</feature>
<dbReference type="Pfam" id="PF01529">
    <property type="entry name" value="DHHC"/>
    <property type="match status" value="1"/>
</dbReference>
<dbReference type="InterPro" id="IPR039859">
    <property type="entry name" value="PFA4/ZDH16/20/ERF2-like"/>
</dbReference>
<dbReference type="GO" id="GO:0016020">
    <property type="term" value="C:membrane"/>
    <property type="evidence" value="ECO:0007669"/>
    <property type="project" value="UniProtKB-SubCell"/>
</dbReference>
<gene>
    <name evidence="9" type="ORF">DBRI00130_LOCUS44201</name>
</gene>
<evidence type="ECO:0000256" key="5">
    <source>
        <dbReference type="ARBA" id="ARBA00023136"/>
    </source>
</evidence>
<accession>A0A7S4VVU9</accession>
<feature type="transmembrane region" description="Helical" evidence="7">
    <location>
        <begin position="62"/>
        <end position="86"/>
    </location>
</feature>
<proteinExistence type="inferred from homology"/>
<comment type="subcellular location">
    <subcellularLocation>
        <location evidence="1">Membrane</location>
        <topology evidence="1">Multi-pass membrane protein</topology>
    </subcellularLocation>
</comment>
<comment type="similarity">
    <text evidence="7">Belongs to the DHHC palmitoyltransferase family.</text>
</comment>
<evidence type="ECO:0000259" key="8">
    <source>
        <dbReference type="Pfam" id="PF01529"/>
    </source>
</evidence>
<keyword evidence="4 7" id="KW-1133">Transmembrane helix</keyword>
<evidence type="ECO:0000256" key="6">
    <source>
        <dbReference type="ARBA" id="ARBA00023315"/>
    </source>
</evidence>
<dbReference type="EMBL" id="HBNS01061321">
    <property type="protein sequence ID" value="CAE4669109.1"/>
    <property type="molecule type" value="Transcribed_RNA"/>
</dbReference>
<dbReference type="GO" id="GO:0019706">
    <property type="term" value="F:protein-cysteine S-palmitoyltransferase activity"/>
    <property type="evidence" value="ECO:0007669"/>
    <property type="project" value="UniProtKB-EC"/>
</dbReference>
<evidence type="ECO:0000313" key="9">
    <source>
        <dbReference type="EMBL" id="CAE4669109.1"/>
    </source>
</evidence>
<organism evidence="9">
    <name type="scientific">Ditylum brightwellii</name>
    <dbReference type="NCBI Taxonomy" id="49249"/>
    <lineage>
        <taxon>Eukaryota</taxon>
        <taxon>Sar</taxon>
        <taxon>Stramenopiles</taxon>
        <taxon>Ochrophyta</taxon>
        <taxon>Bacillariophyta</taxon>
        <taxon>Mediophyceae</taxon>
        <taxon>Lithodesmiophycidae</taxon>
        <taxon>Lithodesmiales</taxon>
        <taxon>Lithodesmiaceae</taxon>
        <taxon>Ditylum</taxon>
    </lineage>
</organism>
<sequence length="165" mass="18878">MDHHCPWMNNCIGAANYKHFILFLIYIWIASVMSLIIFGAHYFSCADENCVFDSVLVHLVRIMTFMCFASLIFTSSVIMNVIYGIMTGIGTIDRMKRQFAGTTYQDDNDAIPLKDIFGIGGYYTWPFPIDPVFDDYDFVMGFSTPQRLLREQSLFAGDDQSNIEV</sequence>
<dbReference type="PROSITE" id="PS50216">
    <property type="entry name" value="DHHC"/>
    <property type="match status" value="1"/>
</dbReference>
<name>A0A7S4VVU9_9STRA</name>
<evidence type="ECO:0000256" key="3">
    <source>
        <dbReference type="ARBA" id="ARBA00022692"/>
    </source>
</evidence>
<keyword evidence="5 7" id="KW-0472">Membrane</keyword>
<dbReference type="InterPro" id="IPR001594">
    <property type="entry name" value="Palmitoyltrfase_DHHC"/>
</dbReference>
<evidence type="ECO:0000256" key="1">
    <source>
        <dbReference type="ARBA" id="ARBA00004141"/>
    </source>
</evidence>
<comment type="catalytic activity">
    <reaction evidence="7">
        <text>L-cysteinyl-[protein] + hexadecanoyl-CoA = S-hexadecanoyl-L-cysteinyl-[protein] + CoA</text>
        <dbReference type="Rhea" id="RHEA:36683"/>
        <dbReference type="Rhea" id="RHEA-COMP:10131"/>
        <dbReference type="Rhea" id="RHEA-COMP:11032"/>
        <dbReference type="ChEBI" id="CHEBI:29950"/>
        <dbReference type="ChEBI" id="CHEBI:57287"/>
        <dbReference type="ChEBI" id="CHEBI:57379"/>
        <dbReference type="ChEBI" id="CHEBI:74151"/>
        <dbReference type="EC" id="2.3.1.225"/>
    </reaction>
</comment>
<keyword evidence="2 7" id="KW-0808">Transferase</keyword>
<dbReference type="GO" id="GO:0005783">
    <property type="term" value="C:endoplasmic reticulum"/>
    <property type="evidence" value="ECO:0007669"/>
    <property type="project" value="TreeGrafter"/>
</dbReference>
<evidence type="ECO:0000256" key="4">
    <source>
        <dbReference type="ARBA" id="ARBA00022989"/>
    </source>
</evidence>
<evidence type="ECO:0000256" key="7">
    <source>
        <dbReference type="RuleBase" id="RU079119"/>
    </source>
</evidence>
<reference evidence="9" key="1">
    <citation type="submission" date="2021-01" db="EMBL/GenBank/DDBJ databases">
        <authorList>
            <person name="Corre E."/>
            <person name="Pelletier E."/>
            <person name="Niang G."/>
            <person name="Scheremetjew M."/>
            <person name="Finn R."/>
            <person name="Kale V."/>
            <person name="Holt S."/>
            <person name="Cochrane G."/>
            <person name="Meng A."/>
            <person name="Brown T."/>
            <person name="Cohen L."/>
        </authorList>
    </citation>
    <scope>NUCLEOTIDE SEQUENCE</scope>
    <source>
        <strain evidence="9">GSO104</strain>
    </source>
</reference>
<comment type="domain">
    <text evidence="7">The DHHC domain is required for palmitoyltransferase activity.</text>
</comment>
<keyword evidence="3 7" id="KW-0812">Transmembrane</keyword>
<feature type="transmembrane region" description="Helical" evidence="7">
    <location>
        <begin position="20"/>
        <end position="42"/>
    </location>
</feature>
<protein>
    <recommendedName>
        <fullName evidence="7">Palmitoyltransferase</fullName>
        <ecNumber evidence="7">2.3.1.225</ecNumber>
    </recommendedName>
</protein>
<dbReference type="GO" id="GO:0005794">
    <property type="term" value="C:Golgi apparatus"/>
    <property type="evidence" value="ECO:0007669"/>
    <property type="project" value="TreeGrafter"/>
</dbReference>
<dbReference type="AlphaFoldDB" id="A0A7S4VVU9"/>
<dbReference type="EC" id="2.3.1.225" evidence="7"/>
<dbReference type="GO" id="GO:0006612">
    <property type="term" value="P:protein targeting to membrane"/>
    <property type="evidence" value="ECO:0007669"/>
    <property type="project" value="TreeGrafter"/>
</dbReference>